<feature type="domain" description="Amidase" evidence="2">
    <location>
        <begin position="25"/>
        <end position="467"/>
    </location>
</feature>
<gene>
    <name evidence="3" type="ORF">BJ959_002296</name>
</gene>
<keyword evidence="4" id="KW-1185">Reference proteome</keyword>
<dbReference type="Pfam" id="PF01425">
    <property type="entry name" value="Amidase"/>
    <property type="match status" value="1"/>
</dbReference>
<dbReference type="OrthoDB" id="5175573at2"/>
<dbReference type="AlphaFoldDB" id="A0A840X8V3"/>
<proteinExistence type="inferred from homology"/>
<reference evidence="3 4" key="1">
    <citation type="submission" date="2020-08" db="EMBL/GenBank/DDBJ databases">
        <title>Sequencing the genomes of 1000 actinobacteria strains.</title>
        <authorList>
            <person name="Klenk H.-P."/>
        </authorList>
    </citation>
    <scope>NUCLEOTIDE SEQUENCE [LARGE SCALE GENOMIC DNA]</scope>
    <source>
        <strain evidence="3 4">DSM 23889</strain>
    </source>
</reference>
<dbReference type="GO" id="GO:0004040">
    <property type="term" value="F:amidase activity"/>
    <property type="evidence" value="ECO:0007669"/>
    <property type="project" value="UniProtKB-EC"/>
</dbReference>
<dbReference type="PROSITE" id="PS00571">
    <property type="entry name" value="AMIDASES"/>
    <property type="match status" value="1"/>
</dbReference>
<protein>
    <submittedName>
        <fullName evidence="3">Amidase</fullName>
        <ecNumber evidence="3">3.5.1.4</ecNumber>
    </submittedName>
</protein>
<dbReference type="PANTHER" id="PTHR11895">
    <property type="entry name" value="TRANSAMIDASE"/>
    <property type="match status" value="1"/>
</dbReference>
<dbReference type="InterPro" id="IPR000120">
    <property type="entry name" value="Amidase"/>
</dbReference>
<evidence type="ECO:0000259" key="2">
    <source>
        <dbReference type="Pfam" id="PF01425"/>
    </source>
</evidence>
<dbReference type="InterPro" id="IPR036928">
    <property type="entry name" value="AS_sf"/>
</dbReference>
<dbReference type="Gene3D" id="3.90.1300.10">
    <property type="entry name" value="Amidase signature (AS) domain"/>
    <property type="match status" value="1"/>
</dbReference>
<keyword evidence="3" id="KW-0378">Hydrolase</keyword>
<dbReference type="EMBL" id="JACHBS010000001">
    <property type="protein sequence ID" value="MBB5618800.1"/>
    <property type="molecule type" value="Genomic_DNA"/>
</dbReference>
<sequence>MPDLHDLTALEQGELLRRRELGAEELVRHYLDRIQRGNPAVGAVTGVAEERALARARALDAADARTAPLWGLPLLDKELVRRAGQRTTFGSRLLADHVPDADDELVQHLDAAGAISLGTSAAPEFGLPSYTASLIAPPARSPHALDRGAGGSSGGAAAAVAAGLVPFAPGSDGGGSIRIPAAACGVVGLKPSRGRVPAASGLDRLAGLVVAGPIARTVADAALMLDALVAAAPWPHATRAPVDPPLASGGPHPHSGPLLGAAVRGEGRYQLGVMTASPWQEDVPITIAPEARWALDRAIEGFAALGHGLDDIDLAPEPEYGAHFRTIWKASAAGIPARTEGELALLEPLTRWLVEQGRAMPATELAGALDWLAGFERRVIARLRAVDAVLTPALALTPRPLDWYDPHDAERNFAQQVQYTPWTSFVNVAGLPALVLPVGLTPPDAADPGVPMAVQLIGRPGGEATLLALGAQWERSGRGRMPRPAVW</sequence>
<comment type="caution">
    <text evidence="3">The sequence shown here is derived from an EMBL/GenBank/DDBJ whole genome shotgun (WGS) entry which is preliminary data.</text>
</comment>
<evidence type="ECO:0000313" key="4">
    <source>
        <dbReference type="Proteomes" id="UP000552883"/>
    </source>
</evidence>
<dbReference type="Proteomes" id="UP000552883">
    <property type="component" value="Unassembled WGS sequence"/>
</dbReference>
<dbReference type="InterPro" id="IPR020556">
    <property type="entry name" value="Amidase_CS"/>
</dbReference>
<dbReference type="PANTHER" id="PTHR11895:SF7">
    <property type="entry name" value="GLUTAMYL-TRNA(GLN) AMIDOTRANSFERASE SUBUNIT A, MITOCHONDRIAL"/>
    <property type="match status" value="1"/>
</dbReference>
<dbReference type="SUPFAM" id="SSF75304">
    <property type="entry name" value="Amidase signature (AS) enzymes"/>
    <property type="match status" value="1"/>
</dbReference>
<organism evidence="3 4">
    <name type="scientific">Microcella frigidaquae</name>
    <dbReference type="NCBI Taxonomy" id="424758"/>
    <lineage>
        <taxon>Bacteria</taxon>
        <taxon>Bacillati</taxon>
        <taxon>Actinomycetota</taxon>
        <taxon>Actinomycetes</taxon>
        <taxon>Micrococcales</taxon>
        <taxon>Microbacteriaceae</taxon>
        <taxon>Microcella</taxon>
    </lineage>
</organism>
<evidence type="ECO:0000313" key="3">
    <source>
        <dbReference type="EMBL" id="MBB5618800.1"/>
    </source>
</evidence>
<name>A0A840X8V3_9MICO</name>
<dbReference type="EC" id="3.5.1.4" evidence="3"/>
<dbReference type="RefSeq" id="WP_153981981.1">
    <property type="nucleotide sequence ID" value="NZ_BAAANZ010000003.1"/>
</dbReference>
<accession>A0A840X8V3</accession>
<evidence type="ECO:0000256" key="1">
    <source>
        <dbReference type="ARBA" id="ARBA00009199"/>
    </source>
</evidence>
<dbReference type="InterPro" id="IPR023631">
    <property type="entry name" value="Amidase_dom"/>
</dbReference>
<comment type="similarity">
    <text evidence="1">Belongs to the amidase family.</text>
</comment>